<dbReference type="KEGG" id="euz:DVS28_a2877"/>
<keyword evidence="6 10" id="KW-0418">Kinase</keyword>
<comment type="catalytic activity">
    <reaction evidence="1">
        <text>ATP + protein L-histidine = ADP + protein N-phospho-L-histidine.</text>
        <dbReference type="EC" id="2.7.13.3"/>
    </reaction>
</comment>
<dbReference type="AlphaFoldDB" id="A0A346XZA9"/>
<dbReference type="SMART" id="SM00387">
    <property type="entry name" value="HATPase_c"/>
    <property type="match status" value="1"/>
</dbReference>
<dbReference type="InterPro" id="IPR003594">
    <property type="entry name" value="HATPase_dom"/>
</dbReference>
<dbReference type="SUPFAM" id="SSF47384">
    <property type="entry name" value="Homodimeric domain of signal transducing histidine kinase"/>
    <property type="match status" value="1"/>
</dbReference>
<evidence type="ECO:0000256" key="1">
    <source>
        <dbReference type="ARBA" id="ARBA00000085"/>
    </source>
</evidence>
<dbReference type="InterPro" id="IPR036890">
    <property type="entry name" value="HATPase_C_sf"/>
</dbReference>
<keyword evidence="11" id="KW-1185">Reference proteome</keyword>
<dbReference type="InterPro" id="IPR050351">
    <property type="entry name" value="BphY/WalK/GraS-like"/>
</dbReference>
<proteinExistence type="predicted"/>
<dbReference type="GO" id="GO:0007234">
    <property type="term" value="P:osmosensory signaling via phosphorelay pathway"/>
    <property type="evidence" value="ECO:0007669"/>
    <property type="project" value="TreeGrafter"/>
</dbReference>
<dbReference type="Pfam" id="PF00512">
    <property type="entry name" value="HisKA"/>
    <property type="match status" value="1"/>
</dbReference>
<evidence type="ECO:0000256" key="8">
    <source>
        <dbReference type="ARBA" id="ARBA00039401"/>
    </source>
</evidence>
<evidence type="ECO:0000256" key="5">
    <source>
        <dbReference type="ARBA" id="ARBA00022679"/>
    </source>
</evidence>
<evidence type="ECO:0000313" key="11">
    <source>
        <dbReference type="Proteomes" id="UP000264006"/>
    </source>
</evidence>
<dbReference type="GO" id="GO:0000155">
    <property type="term" value="F:phosphorelay sensor kinase activity"/>
    <property type="evidence" value="ECO:0007669"/>
    <property type="project" value="InterPro"/>
</dbReference>
<evidence type="ECO:0000256" key="3">
    <source>
        <dbReference type="ARBA" id="ARBA00012438"/>
    </source>
</evidence>
<gene>
    <name evidence="10" type="ORF">DVS28_a2877</name>
</gene>
<dbReference type="GO" id="GO:0030295">
    <property type="term" value="F:protein kinase activator activity"/>
    <property type="evidence" value="ECO:0007669"/>
    <property type="project" value="TreeGrafter"/>
</dbReference>
<evidence type="ECO:0000259" key="9">
    <source>
        <dbReference type="PROSITE" id="PS50109"/>
    </source>
</evidence>
<organism evidence="10 11">
    <name type="scientific">Euzebya pacifica</name>
    <dbReference type="NCBI Taxonomy" id="1608957"/>
    <lineage>
        <taxon>Bacteria</taxon>
        <taxon>Bacillati</taxon>
        <taxon>Actinomycetota</taxon>
        <taxon>Nitriliruptoria</taxon>
        <taxon>Euzebyales</taxon>
    </lineage>
</organism>
<keyword evidence="5" id="KW-0808">Transferase</keyword>
<dbReference type="EMBL" id="CP031165">
    <property type="protein sequence ID" value="AXV07556.1"/>
    <property type="molecule type" value="Genomic_DNA"/>
</dbReference>
<dbReference type="PANTHER" id="PTHR42878">
    <property type="entry name" value="TWO-COMPONENT HISTIDINE KINASE"/>
    <property type="match status" value="1"/>
</dbReference>
<dbReference type="PRINTS" id="PR00344">
    <property type="entry name" value="BCTRLSENSOR"/>
</dbReference>
<feature type="domain" description="Histidine kinase" evidence="9">
    <location>
        <begin position="119"/>
        <end position="333"/>
    </location>
</feature>
<dbReference type="EC" id="2.7.13.3" evidence="3"/>
<dbReference type="InterPro" id="IPR003661">
    <property type="entry name" value="HisK_dim/P_dom"/>
</dbReference>
<evidence type="ECO:0000256" key="4">
    <source>
        <dbReference type="ARBA" id="ARBA00022553"/>
    </source>
</evidence>
<accession>A0A346XZA9</accession>
<dbReference type="InterPro" id="IPR036097">
    <property type="entry name" value="HisK_dim/P_sf"/>
</dbReference>
<dbReference type="PROSITE" id="PS50109">
    <property type="entry name" value="HIS_KIN"/>
    <property type="match status" value="1"/>
</dbReference>
<dbReference type="Gene3D" id="3.30.565.10">
    <property type="entry name" value="Histidine kinase-like ATPase, C-terminal domain"/>
    <property type="match status" value="1"/>
</dbReference>
<evidence type="ECO:0000313" key="10">
    <source>
        <dbReference type="EMBL" id="AXV07556.1"/>
    </source>
</evidence>
<dbReference type="SUPFAM" id="SSF55874">
    <property type="entry name" value="ATPase domain of HSP90 chaperone/DNA topoisomerase II/histidine kinase"/>
    <property type="match status" value="1"/>
</dbReference>
<evidence type="ECO:0000256" key="7">
    <source>
        <dbReference type="ARBA" id="ARBA00023012"/>
    </source>
</evidence>
<name>A0A346XZA9_9ACTN</name>
<dbReference type="GO" id="GO:0005886">
    <property type="term" value="C:plasma membrane"/>
    <property type="evidence" value="ECO:0007669"/>
    <property type="project" value="UniProtKB-SubCell"/>
</dbReference>
<dbReference type="PANTHER" id="PTHR42878:SF15">
    <property type="entry name" value="BACTERIOPHYTOCHROME"/>
    <property type="match status" value="1"/>
</dbReference>
<dbReference type="InterPro" id="IPR005467">
    <property type="entry name" value="His_kinase_dom"/>
</dbReference>
<dbReference type="InterPro" id="IPR004358">
    <property type="entry name" value="Sig_transdc_His_kin-like_C"/>
</dbReference>
<comment type="subcellular location">
    <subcellularLocation>
        <location evidence="2">Cell membrane</location>
    </subcellularLocation>
</comment>
<dbReference type="CDD" id="cd00082">
    <property type="entry name" value="HisKA"/>
    <property type="match status" value="1"/>
</dbReference>
<keyword evidence="7" id="KW-0902">Two-component regulatory system</keyword>
<evidence type="ECO:0000256" key="6">
    <source>
        <dbReference type="ARBA" id="ARBA00022777"/>
    </source>
</evidence>
<dbReference type="SMART" id="SM00388">
    <property type="entry name" value="HisKA"/>
    <property type="match status" value="1"/>
</dbReference>
<dbReference type="Proteomes" id="UP000264006">
    <property type="component" value="Chromosome"/>
</dbReference>
<sequence length="333" mass="35901">MRGLVEGRALVTSLSLEELRRRLETEACPAAIVVDGDEVDATDLVEAAGGAAVLVIGAADAPAGLVEPWTDVAPADVPVEEVALRLARVLKGRQQRLELARTTDTLAHTSHQLERFVYTASHDLKEPLRAITGFSRLLVTRHADQLEDQARTYLDFVTDGAERLGRMINALQTFSVLSRHEVSTAEVSLSSVVEELLVDLDTDGVELTIGDLPTVRSDRTLVTEVVRVLLDNALRYRADGSQDGSPHEVTVEARSAPESWTLDVIDSGIGVAPNDHERIFDMFARLHTREAYAGQGIGLAVARMAAGRLGGRIEVDSGLGEGSTFRVTVPVVA</sequence>
<dbReference type="Pfam" id="PF02518">
    <property type="entry name" value="HATPase_c"/>
    <property type="match status" value="1"/>
</dbReference>
<dbReference type="GO" id="GO:0000156">
    <property type="term" value="F:phosphorelay response regulator activity"/>
    <property type="evidence" value="ECO:0007669"/>
    <property type="project" value="TreeGrafter"/>
</dbReference>
<reference evidence="10 11" key="1">
    <citation type="submission" date="2018-09" db="EMBL/GenBank/DDBJ databases">
        <title>Complete genome sequence of Euzebya sp. DY32-46 isolated from seawater of Pacific Ocean.</title>
        <authorList>
            <person name="Xu L."/>
            <person name="Wu Y.-H."/>
            <person name="Xu X.-W."/>
        </authorList>
    </citation>
    <scope>NUCLEOTIDE SEQUENCE [LARGE SCALE GENOMIC DNA]</scope>
    <source>
        <strain evidence="10 11">DY32-46</strain>
    </source>
</reference>
<dbReference type="Gene3D" id="1.10.287.130">
    <property type="match status" value="1"/>
</dbReference>
<evidence type="ECO:0000256" key="2">
    <source>
        <dbReference type="ARBA" id="ARBA00004236"/>
    </source>
</evidence>
<keyword evidence="4" id="KW-0597">Phosphoprotein</keyword>
<protein>
    <recommendedName>
        <fullName evidence="8">Sensor-like histidine kinase SenX3</fullName>
        <ecNumber evidence="3">2.7.13.3</ecNumber>
    </recommendedName>
</protein>